<comment type="subcellular location">
    <subcellularLocation>
        <location evidence="3 15">Cytoplasm</location>
    </subcellularLocation>
</comment>
<dbReference type="HAMAP" id="MF_01021">
    <property type="entry name" value="HisI"/>
    <property type="match status" value="1"/>
</dbReference>
<name>A0ABS5HGE4_9BACT</name>
<feature type="region of interest" description="Phosphoribosyl-AMP cyclohydrolase" evidence="15">
    <location>
        <begin position="1"/>
        <end position="129"/>
    </location>
</feature>
<comment type="similarity">
    <text evidence="7 15">In the N-terminal section; belongs to the PRA-CH family.</text>
</comment>
<dbReference type="GO" id="GO:0004635">
    <property type="term" value="F:phosphoribosyl-AMP cyclohydrolase activity"/>
    <property type="evidence" value="ECO:0007669"/>
    <property type="project" value="UniProtKB-EC"/>
</dbReference>
<evidence type="ECO:0000256" key="2">
    <source>
        <dbReference type="ARBA" id="ARBA00001460"/>
    </source>
</evidence>
<keyword evidence="13 15" id="KW-0368">Histidine biosynthesis</keyword>
<dbReference type="GO" id="GO:0004636">
    <property type="term" value="F:phosphoribosyl-ATP diphosphatase activity"/>
    <property type="evidence" value="ECO:0007669"/>
    <property type="project" value="UniProtKB-EC"/>
</dbReference>
<comment type="similarity">
    <text evidence="6 15">In the C-terminal section; belongs to the PRA-PH family.</text>
</comment>
<dbReference type="EC" id="3.5.4.19" evidence="15"/>
<evidence type="ECO:0000256" key="7">
    <source>
        <dbReference type="ARBA" id="ARBA00008299"/>
    </source>
</evidence>
<dbReference type="InterPro" id="IPR008179">
    <property type="entry name" value="HisE"/>
</dbReference>
<comment type="pathway">
    <text evidence="4 15">Amino-acid biosynthesis; L-histidine biosynthesis; L-histidine from 5-phospho-alpha-D-ribose 1-diphosphate: step 3/9.</text>
</comment>
<dbReference type="HAMAP" id="MF_01020">
    <property type="entry name" value="HisE"/>
    <property type="match status" value="1"/>
</dbReference>
<evidence type="ECO:0000256" key="10">
    <source>
        <dbReference type="ARBA" id="ARBA00022741"/>
    </source>
</evidence>
<gene>
    <name evidence="15" type="primary">hisI</name>
    <name evidence="15" type="synonym">hisIE</name>
    <name evidence="17" type="ORF">KDD93_01160</name>
</gene>
<dbReference type="SUPFAM" id="SSF101386">
    <property type="entry name" value="all-alpha NTP pyrophosphatases"/>
    <property type="match status" value="1"/>
</dbReference>
<evidence type="ECO:0000256" key="8">
    <source>
        <dbReference type="ARBA" id="ARBA00022490"/>
    </source>
</evidence>
<sequence length="263" mass="29892">MSIDWQKVGGMVPVVVQESNTNEVLMFAFMDKEALELSLQTGYAHYFSRTKNRIWKKGEESGNTQKINEIFLDCDNDTLLIKITQNGGIACHTGEKSCFFRQVDLNLKSDKKDENLNSITNKNRQIYNIIDEIYHVILDRKLNADPQSSYVASMFKKGENAILKKIGEEATEFVMACKDASHFEDKIQIPISTNLDELFDSSSNAVDMDEKSKNDVIYEAADLCFHVLIALASHNIHPERIKSELAKRMGISGIEEKNSRNDR</sequence>
<evidence type="ECO:0000259" key="16">
    <source>
        <dbReference type="Pfam" id="PF01502"/>
    </source>
</evidence>
<evidence type="ECO:0000256" key="1">
    <source>
        <dbReference type="ARBA" id="ARBA00000024"/>
    </source>
</evidence>
<evidence type="ECO:0000313" key="17">
    <source>
        <dbReference type="EMBL" id="MBR8463183.1"/>
    </source>
</evidence>
<dbReference type="NCBIfam" id="NF001611">
    <property type="entry name" value="PRK00400.1-3"/>
    <property type="match status" value="1"/>
</dbReference>
<keyword evidence="9 15" id="KW-0028">Amino-acid biosynthesis</keyword>
<comment type="pathway">
    <text evidence="5 15">Amino-acid biosynthesis; L-histidine biosynthesis; L-histidine from 5-phospho-alpha-D-ribose 1-diphosphate: step 2/9.</text>
</comment>
<keyword evidence="18" id="KW-1185">Reference proteome</keyword>
<keyword evidence="10 15" id="KW-0547">Nucleotide-binding</keyword>
<dbReference type="NCBIfam" id="TIGR03188">
    <property type="entry name" value="histidine_hisI"/>
    <property type="match status" value="1"/>
</dbReference>
<evidence type="ECO:0000256" key="14">
    <source>
        <dbReference type="ARBA" id="ARBA00023268"/>
    </source>
</evidence>
<evidence type="ECO:0000256" key="13">
    <source>
        <dbReference type="ARBA" id="ARBA00023102"/>
    </source>
</evidence>
<organism evidence="17 18">
    <name type="scientific">Campylobacter anatolicus</name>
    <dbReference type="NCBI Taxonomy" id="2829105"/>
    <lineage>
        <taxon>Bacteria</taxon>
        <taxon>Pseudomonadati</taxon>
        <taxon>Campylobacterota</taxon>
        <taxon>Epsilonproteobacteria</taxon>
        <taxon>Campylobacterales</taxon>
        <taxon>Campylobacteraceae</taxon>
        <taxon>Campylobacter</taxon>
    </lineage>
</organism>
<comment type="catalytic activity">
    <reaction evidence="2 15">
        <text>1-(5-phospho-beta-D-ribosyl)-ATP + H2O = 1-(5-phospho-beta-D-ribosyl)-5'-AMP + diphosphate + H(+)</text>
        <dbReference type="Rhea" id="RHEA:22828"/>
        <dbReference type="ChEBI" id="CHEBI:15377"/>
        <dbReference type="ChEBI" id="CHEBI:15378"/>
        <dbReference type="ChEBI" id="CHEBI:33019"/>
        <dbReference type="ChEBI" id="CHEBI:59457"/>
        <dbReference type="ChEBI" id="CHEBI:73183"/>
        <dbReference type="EC" id="3.6.1.31"/>
    </reaction>
</comment>
<dbReference type="NCBIfam" id="NF002747">
    <property type="entry name" value="PRK02759.1"/>
    <property type="match status" value="1"/>
</dbReference>
<dbReference type="Proteomes" id="UP000682951">
    <property type="component" value="Unassembled WGS sequence"/>
</dbReference>
<dbReference type="Gene3D" id="1.10.287.1080">
    <property type="entry name" value="MazG-like"/>
    <property type="match status" value="1"/>
</dbReference>
<dbReference type="InterPro" id="IPR023019">
    <property type="entry name" value="His_synth_HisIE"/>
</dbReference>
<dbReference type="EC" id="3.6.1.31" evidence="15"/>
<feature type="region of interest" description="Phosphoribosyl-ATP pyrophosphohydrolase" evidence="15">
    <location>
        <begin position="130"/>
        <end position="263"/>
    </location>
</feature>
<evidence type="ECO:0000256" key="12">
    <source>
        <dbReference type="ARBA" id="ARBA00022840"/>
    </source>
</evidence>
<dbReference type="HAMAP" id="MF_01019">
    <property type="entry name" value="HisIE"/>
    <property type="match status" value="1"/>
</dbReference>
<dbReference type="Pfam" id="PF01503">
    <property type="entry name" value="PRA-PH"/>
    <property type="match status" value="1"/>
</dbReference>
<comment type="caution">
    <text evidence="17">The sequence shown here is derived from an EMBL/GenBank/DDBJ whole genome shotgun (WGS) entry which is preliminary data.</text>
</comment>
<keyword evidence="11 15" id="KW-0378">Hydrolase</keyword>
<keyword evidence="8 15" id="KW-0963">Cytoplasm</keyword>
<protein>
    <recommendedName>
        <fullName evidence="15">Histidine biosynthesis bifunctional protein HisIE</fullName>
    </recommendedName>
    <domain>
        <recommendedName>
            <fullName evidence="15">Phosphoribosyl-AMP cyclohydrolase</fullName>
            <shortName evidence="15">PRA-CH</shortName>
            <ecNumber evidence="15">3.5.4.19</ecNumber>
        </recommendedName>
    </domain>
    <domain>
        <recommendedName>
            <fullName evidence="15">Phosphoribosyl-ATP pyrophosphatase</fullName>
            <shortName evidence="15">PRA-PH</shortName>
            <ecNumber evidence="15">3.6.1.31</ecNumber>
        </recommendedName>
    </domain>
</protein>
<dbReference type="PANTHER" id="PTHR42945">
    <property type="entry name" value="HISTIDINE BIOSYNTHESIS BIFUNCTIONAL PROTEIN"/>
    <property type="match status" value="1"/>
</dbReference>
<dbReference type="InterPro" id="IPR038019">
    <property type="entry name" value="PRib_AMP_CycHydrolase_sf"/>
</dbReference>
<feature type="domain" description="Phosphoribosyl-AMP cyclohydrolase" evidence="16">
    <location>
        <begin position="26"/>
        <end position="100"/>
    </location>
</feature>
<evidence type="ECO:0000256" key="4">
    <source>
        <dbReference type="ARBA" id="ARBA00005169"/>
    </source>
</evidence>
<evidence type="ECO:0000256" key="3">
    <source>
        <dbReference type="ARBA" id="ARBA00004496"/>
    </source>
</evidence>
<dbReference type="InterPro" id="IPR021130">
    <property type="entry name" value="PRib-ATP_PPHydrolase-like"/>
</dbReference>
<evidence type="ECO:0000256" key="5">
    <source>
        <dbReference type="ARBA" id="ARBA00005204"/>
    </source>
</evidence>
<accession>A0ABS5HGE4</accession>
<evidence type="ECO:0000256" key="15">
    <source>
        <dbReference type="HAMAP-Rule" id="MF_01019"/>
    </source>
</evidence>
<proteinExistence type="inferred from homology"/>
<evidence type="ECO:0000256" key="6">
    <source>
        <dbReference type="ARBA" id="ARBA00007731"/>
    </source>
</evidence>
<comment type="catalytic activity">
    <reaction evidence="1 15">
        <text>1-(5-phospho-beta-D-ribosyl)-5'-AMP + H2O = 1-(5-phospho-beta-D-ribosyl)-5-[(5-phospho-beta-D-ribosylamino)methylideneamino]imidazole-4-carboxamide</text>
        <dbReference type="Rhea" id="RHEA:20049"/>
        <dbReference type="ChEBI" id="CHEBI:15377"/>
        <dbReference type="ChEBI" id="CHEBI:58435"/>
        <dbReference type="ChEBI" id="CHEBI:59457"/>
        <dbReference type="EC" id="3.5.4.19"/>
    </reaction>
</comment>
<keyword evidence="14 15" id="KW-0511">Multifunctional enzyme</keyword>
<dbReference type="EMBL" id="JAGSSW010000001">
    <property type="protein sequence ID" value="MBR8463183.1"/>
    <property type="molecule type" value="Genomic_DNA"/>
</dbReference>
<reference evidence="17 18" key="1">
    <citation type="submission" date="2021-04" db="EMBL/GenBank/DDBJ databases">
        <title>Molecular and phenotypic characterization and identification of bacterial isolates recovered from the Anatolian ground squirrels (Spermophilus xanthoprymnus) and which have the potential to form a new species in the Campylobacter genus.</title>
        <authorList>
            <person name="Aydin F."/>
            <person name="Abay S."/>
            <person name="Kayman T."/>
            <person name="Karakaya E."/>
            <person name="Mustak H.K."/>
            <person name="Mustak I.B."/>
            <person name="Bilgin N."/>
            <person name="Duzler A."/>
            <person name="Sahin O."/>
            <person name="Guran O."/>
            <person name="Saticioglu I.B."/>
        </authorList>
    </citation>
    <scope>NUCLEOTIDE SEQUENCE [LARGE SCALE GENOMIC DNA]</scope>
    <source>
        <strain evidence="18">faydin-G24</strain>
    </source>
</reference>
<dbReference type="Pfam" id="PF01502">
    <property type="entry name" value="PRA-CH"/>
    <property type="match status" value="1"/>
</dbReference>
<evidence type="ECO:0000256" key="11">
    <source>
        <dbReference type="ARBA" id="ARBA00022801"/>
    </source>
</evidence>
<dbReference type="InterPro" id="IPR026660">
    <property type="entry name" value="PRA-CH"/>
</dbReference>
<dbReference type="NCBIfam" id="NF000768">
    <property type="entry name" value="PRK00051.1"/>
    <property type="match status" value="1"/>
</dbReference>
<dbReference type="CDD" id="cd11534">
    <property type="entry name" value="NTP-PPase_HisIE_like"/>
    <property type="match status" value="1"/>
</dbReference>
<dbReference type="InterPro" id="IPR002496">
    <property type="entry name" value="PRib_AMP_CycHydrolase_dom"/>
</dbReference>
<keyword evidence="12 15" id="KW-0067">ATP-binding</keyword>
<evidence type="ECO:0000313" key="18">
    <source>
        <dbReference type="Proteomes" id="UP000682951"/>
    </source>
</evidence>
<dbReference type="SUPFAM" id="SSF141734">
    <property type="entry name" value="HisI-like"/>
    <property type="match status" value="1"/>
</dbReference>
<dbReference type="PANTHER" id="PTHR42945:SF1">
    <property type="entry name" value="HISTIDINE BIOSYNTHESIS BIFUNCTIONAL PROTEIN HIS7"/>
    <property type="match status" value="1"/>
</dbReference>
<evidence type="ECO:0000256" key="9">
    <source>
        <dbReference type="ARBA" id="ARBA00022605"/>
    </source>
</evidence>
<dbReference type="Gene3D" id="3.10.20.810">
    <property type="entry name" value="Phosphoribosyl-AMP cyclohydrolase"/>
    <property type="match status" value="1"/>
</dbReference>